<dbReference type="InterPro" id="IPR025365">
    <property type="entry name" value="DUF4269"/>
</dbReference>
<dbReference type="Proteomes" id="UP001596990">
    <property type="component" value="Unassembled WGS sequence"/>
</dbReference>
<dbReference type="RefSeq" id="WP_386063228.1">
    <property type="nucleotide sequence ID" value="NZ_JBHTKL010000006.1"/>
</dbReference>
<reference evidence="2" key="1">
    <citation type="journal article" date="2019" name="Int. J. Syst. Evol. Microbiol.">
        <title>The Global Catalogue of Microorganisms (GCM) 10K type strain sequencing project: providing services to taxonomists for standard genome sequencing and annotation.</title>
        <authorList>
            <consortium name="The Broad Institute Genomics Platform"/>
            <consortium name="The Broad Institute Genome Sequencing Center for Infectious Disease"/>
            <person name="Wu L."/>
            <person name="Ma J."/>
        </authorList>
    </citation>
    <scope>NUCLEOTIDE SEQUENCE [LARGE SCALE GENOMIC DNA]</scope>
    <source>
        <strain evidence="2">CCUG 56607</strain>
    </source>
</reference>
<organism evidence="1 2">
    <name type="scientific">Thalassobacillus hwangdonensis</name>
    <dbReference type="NCBI Taxonomy" id="546108"/>
    <lineage>
        <taxon>Bacteria</taxon>
        <taxon>Bacillati</taxon>
        <taxon>Bacillota</taxon>
        <taxon>Bacilli</taxon>
        <taxon>Bacillales</taxon>
        <taxon>Bacillaceae</taxon>
        <taxon>Thalassobacillus</taxon>
    </lineage>
</organism>
<protein>
    <submittedName>
        <fullName evidence="1">DUF4269 domain-containing protein</fullName>
    </submittedName>
</protein>
<evidence type="ECO:0000313" key="1">
    <source>
        <dbReference type="EMBL" id="MFD1020842.1"/>
    </source>
</evidence>
<dbReference type="EMBL" id="JBHTKL010000006">
    <property type="protein sequence ID" value="MFD1020842.1"/>
    <property type="molecule type" value="Genomic_DNA"/>
</dbReference>
<dbReference type="Pfam" id="PF14091">
    <property type="entry name" value="DUF4269"/>
    <property type="match status" value="1"/>
</dbReference>
<sequence>MLDSMILLKNGDAFQKQVYDCIQQLNIMDELTVFRPVVCGTVPIDIYLGNSDVDIIMGVDNLEHFSDKIRSLYGDQTQFRLKSKRLRGNKVVKANFNYKTIPFELFGQSVPTHKQNAYLHMVIEYDLLKKEIVSKQKVIQLKRRGLSTEAAFCDLLSLSGDPYESLLEFGKERNII</sequence>
<proteinExistence type="predicted"/>
<accession>A0ABW3L4Q0</accession>
<comment type="caution">
    <text evidence="1">The sequence shown here is derived from an EMBL/GenBank/DDBJ whole genome shotgun (WGS) entry which is preliminary data.</text>
</comment>
<evidence type="ECO:0000313" key="2">
    <source>
        <dbReference type="Proteomes" id="UP001596990"/>
    </source>
</evidence>
<name>A0ABW3L4Q0_9BACI</name>
<keyword evidence="2" id="KW-1185">Reference proteome</keyword>
<gene>
    <name evidence="1" type="ORF">ACFQ2J_16765</name>
</gene>